<evidence type="ECO:0000313" key="1">
    <source>
        <dbReference type="EMBL" id="RZC45166.1"/>
    </source>
</evidence>
<keyword evidence="2" id="KW-1185">Reference proteome</keyword>
<dbReference type="Proteomes" id="UP000316621">
    <property type="component" value="Chromosome 1"/>
</dbReference>
<reference evidence="1 2" key="1">
    <citation type="journal article" date="2018" name="Science">
        <title>The opium poppy genome and morphinan production.</title>
        <authorList>
            <person name="Guo L."/>
            <person name="Winzer T."/>
            <person name="Yang X."/>
            <person name="Li Y."/>
            <person name="Ning Z."/>
            <person name="He Z."/>
            <person name="Teodor R."/>
            <person name="Lu Y."/>
            <person name="Bowser T.A."/>
            <person name="Graham I.A."/>
            <person name="Ye K."/>
        </authorList>
    </citation>
    <scope>NUCLEOTIDE SEQUENCE [LARGE SCALE GENOMIC DNA]</scope>
    <source>
        <strain evidence="2">cv. HN1</strain>
        <tissue evidence="1">Leaves</tissue>
    </source>
</reference>
<accession>A0A4Y7IAV2</accession>
<proteinExistence type="predicted"/>
<sequence>MAWRGSASRSFFSAARAMRSTAAPLPRIRPTPVMATPRIQAPRFNFSNPRTLGEIGCTQSLLTLHSIVAAPRLTSHLAVNVRACCELSQGTFCRTCPDR</sequence>
<evidence type="ECO:0000313" key="2">
    <source>
        <dbReference type="Proteomes" id="UP000316621"/>
    </source>
</evidence>
<gene>
    <name evidence="1" type="ORF">C5167_038110</name>
</gene>
<dbReference type="AlphaFoldDB" id="A0A4Y7IAV2"/>
<name>A0A4Y7IAV2_PAPSO</name>
<dbReference type="PANTHER" id="PTHR33156:SF26">
    <property type="entry name" value="OS12G0592200 PROTEIN"/>
    <property type="match status" value="1"/>
</dbReference>
<dbReference type="OMA" id="THGTICC"/>
<dbReference type="PANTHER" id="PTHR33156">
    <property type="entry name" value="OS02G0230000 PROTEIN"/>
    <property type="match status" value="1"/>
</dbReference>
<dbReference type="Gramene" id="RZC45166">
    <property type="protein sequence ID" value="RZC45166"/>
    <property type="gene ID" value="C5167_038110"/>
</dbReference>
<protein>
    <submittedName>
        <fullName evidence="1">Uncharacterized protein</fullName>
    </submittedName>
</protein>
<dbReference type="InterPro" id="IPR043459">
    <property type="entry name" value="NFD6/NOXY2-like"/>
</dbReference>
<organism evidence="1 2">
    <name type="scientific">Papaver somniferum</name>
    <name type="common">Opium poppy</name>
    <dbReference type="NCBI Taxonomy" id="3469"/>
    <lineage>
        <taxon>Eukaryota</taxon>
        <taxon>Viridiplantae</taxon>
        <taxon>Streptophyta</taxon>
        <taxon>Embryophyta</taxon>
        <taxon>Tracheophyta</taxon>
        <taxon>Spermatophyta</taxon>
        <taxon>Magnoliopsida</taxon>
        <taxon>Ranunculales</taxon>
        <taxon>Papaveraceae</taxon>
        <taxon>Papaveroideae</taxon>
        <taxon>Papaver</taxon>
    </lineage>
</organism>
<dbReference type="OrthoDB" id="1929591at2759"/>
<dbReference type="EMBL" id="CM010715">
    <property type="protein sequence ID" value="RZC45166.1"/>
    <property type="molecule type" value="Genomic_DNA"/>
</dbReference>